<organism evidence="12">
    <name type="scientific">Neobacillus citreus</name>
    <dbReference type="NCBI Taxonomy" id="2833578"/>
    <lineage>
        <taxon>Bacteria</taxon>
        <taxon>Bacillati</taxon>
        <taxon>Bacillota</taxon>
        <taxon>Bacilli</taxon>
        <taxon>Bacillales</taxon>
        <taxon>Bacillaceae</taxon>
        <taxon>Neobacillus</taxon>
    </lineage>
</organism>
<dbReference type="AlphaFoldDB" id="A0A942SVQ2"/>
<feature type="transmembrane region" description="Helical" evidence="9">
    <location>
        <begin position="133"/>
        <end position="154"/>
    </location>
</feature>
<keyword evidence="3" id="KW-1003">Cell membrane</keyword>
<keyword evidence="8 9" id="KW-0472">Membrane</keyword>
<dbReference type="InterPro" id="IPR027417">
    <property type="entry name" value="P-loop_NTPase"/>
</dbReference>
<protein>
    <submittedName>
        <fullName evidence="13">ABC transporter transmembrane domain-containing protein</fullName>
    </submittedName>
    <submittedName>
        <fullName evidence="12">ATP-binding cassette domain-containing protein</fullName>
    </submittedName>
</protein>
<dbReference type="Gene3D" id="3.40.50.300">
    <property type="entry name" value="P-loop containing nucleotide triphosphate hydrolases"/>
    <property type="match status" value="1"/>
</dbReference>
<dbReference type="GO" id="GO:0015421">
    <property type="term" value="F:ABC-type oligopeptide transporter activity"/>
    <property type="evidence" value="ECO:0007669"/>
    <property type="project" value="TreeGrafter"/>
</dbReference>
<dbReference type="CDD" id="cd18541">
    <property type="entry name" value="ABC_6TM_TmrB_like"/>
    <property type="match status" value="1"/>
</dbReference>
<dbReference type="FunFam" id="3.40.50.300:FF:000221">
    <property type="entry name" value="Multidrug ABC transporter ATP-binding protein"/>
    <property type="match status" value="1"/>
</dbReference>
<dbReference type="EMBL" id="JAGYPE020000017">
    <property type="protein sequence ID" value="MCH6266192.1"/>
    <property type="molecule type" value="Genomic_DNA"/>
</dbReference>
<evidence type="ECO:0000256" key="5">
    <source>
        <dbReference type="ARBA" id="ARBA00022741"/>
    </source>
</evidence>
<evidence type="ECO:0000259" key="11">
    <source>
        <dbReference type="PROSITE" id="PS50929"/>
    </source>
</evidence>
<dbReference type="GO" id="GO:0016887">
    <property type="term" value="F:ATP hydrolysis activity"/>
    <property type="evidence" value="ECO:0007669"/>
    <property type="project" value="InterPro"/>
</dbReference>
<dbReference type="InterPro" id="IPR039421">
    <property type="entry name" value="Type_1_exporter"/>
</dbReference>
<evidence type="ECO:0000256" key="8">
    <source>
        <dbReference type="ARBA" id="ARBA00023136"/>
    </source>
</evidence>
<dbReference type="PROSITE" id="PS00211">
    <property type="entry name" value="ABC_TRANSPORTER_1"/>
    <property type="match status" value="1"/>
</dbReference>
<dbReference type="PANTHER" id="PTHR43394">
    <property type="entry name" value="ATP-DEPENDENT PERMEASE MDL1, MITOCHONDRIAL"/>
    <property type="match status" value="1"/>
</dbReference>
<keyword evidence="14" id="KW-1185">Reference proteome</keyword>
<evidence type="ECO:0000313" key="13">
    <source>
        <dbReference type="EMBL" id="MCH6266192.1"/>
    </source>
</evidence>
<comment type="caution">
    <text evidence="12">The sequence shown here is derived from an EMBL/GenBank/DDBJ whole genome shotgun (WGS) entry which is preliminary data.</text>
</comment>
<evidence type="ECO:0000256" key="6">
    <source>
        <dbReference type="ARBA" id="ARBA00022840"/>
    </source>
</evidence>
<dbReference type="Proteomes" id="UP000677265">
    <property type="component" value="Unassembled WGS sequence"/>
</dbReference>
<feature type="transmembrane region" description="Helical" evidence="9">
    <location>
        <begin position="280"/>
        <end position="301"/>
    </location>
</feature>
<keyword evidence="2" id="KW-0813">Transport</keyword>
<feature type="transmembrane region" description="Helical" evidence="9">
    <location>
        <begin position="248"/>
        <end position="268"/>
    </location>
</feature>
<evidence type="ECO:0000256" key="4">
    <source>
        <dbReference type="ARBA" id="ARBA00022692"/>
    </source>
</evidence>
<keyword evidence="4 9" id="KW-0812">Transmembrane</keyword>
<accession>A0A942SVQ2</accession>
<dbReference type="Pfam" id="PF00005">
    <property type="entry name" value="ABC_tran"/>
    <property type="match status" value="1"/>
</dbReference>
<proteinExistence type="predicted"/>
<dbReference type="SUPFAM" id="SSF90123">
    <property type="entry name" value="ABC transporter transmembrane region"/>
    <property type="match status" value="1"/>
</dbReference>
<keyword evidence="5" id="KW-0547">Nucleotide-binding</keyword>
<dbReference type="GO" id="GO:0005524">
    <property type="term" value="F:ATP binding"/>
    <property type="evidence" value="ECO:0007669"/>
    <property type="project" value="UniProtKB-KW"/>
</dbReference>
<dbReference type="InterPro" id="IPR017871">
    <property type="entry name" value="ABC_transporter-like_CS"/>
</dbReference>
<dbReference type="Gene3D" id="1.20.1560.10">
    <property type="entry name" value="ABC transporter type 1, transmembrane domain"/>
    <property type="match status" value="1"/>
</dbReference>
<evidence type="ECO:0000313" key="14">
    <source>
        <dbReference type="Proteomes" id="UP000677265"/>
    </source>
</evidence>
<evidence type="ECO:0000256" key="3">
    <source>
        <dbReference type="ARBA" id="ARBA00022475"/>
    </source>
</evidence>
<feature type="transmembrane region" description="Helical" evidence="9">
    <location>
        <begin position="21"/>
        <end position="39"/>
    </location>
</feature>
<sequence>MKVFLELGWFFKQEKKAYISGVFFLLVVALLQLVPPKVIGIVADHINEGTMTKGQLTEWVFVLVGVGLATYILRYYWRIMIFGSSVKLSKILRNRLYHHFTKMSPAFYQKSRIGDLMAHATNDLQAIQQTAGAGVLTLVDSLSTGGFVILTMAITISWKLTLICLIPLPIMAMLTSWFGTMLHRSFHKAQEAFSSLNDKTQESITGIKVIKTFGQEQEDIEDFKKQSDDVVQKNIVVAKIDSLYDPTISIIVGISFFLSIVFGAKYVLNGELTIGELISFTTYLGLLIWPMLAFGWLFNIVERGRASYDRVAKLLGEKVEITDHEQATDMVPCGDVEYRIHEFTYPGELQPILKEIQFKLNKGETLGIVGKTGAGKTTLLKLLIREFEGYKGEILFGGRALQDYKLEKLREAIGYVPQDHFLFSATVAENIAFTNPSADRQEIEMAAKLANIHEDILQFTDGYRTIVGERGVSLSGGQKQRISIARALLMNPELLVFDDSLSAVDAKTEEAILSALKENREGKTTIITSHRLSAIQHANLILVLEDGKVIERGTHEELMEQNGWYQEMYLHQQLEELVEHGGH</sequence>
<reference evidence="12" key="1">
    <citation type="submission" date="2021-05" db="EMBL/GenBank/DDBJ databases">
        <title>Novel Bacillus species.</title>
        <authorList>
            <person name="Liu G."/>
        </authorList>
    </citation>
    <scope>NUCLEOTIDE SEQUENCE</scope>
    <source>
        <strain evidence="12 14">FJAT-50051</strain>
    </source>
</reference>
<dbReference type="Pfam" id="PF00664">
    <property type="entry name" value="ABC_membrane"/>
    <property type="match status" value="1"/>
</dbReference>
<comment type="subcellular location">
    <subcellularLocation>
        <location evidence="1">Cell membrane</location>
        <topology evidence="1">Multi-pass membrane protein</topology>
    </subcellularLocation>
</comment>
<dbReference type="InterPro" id="IPR003593">
    <property type="entry name" value="AAA+_ATPase"/>
</dbReference>
<dbReference type="GO" id="GO:0005886">
    <property type="term" value="C:plasma membrane"/>
    <property type="evidence" value="ECO:0007669"/>
    <property type="project" value="UniProtKB-SubCell"/>
</dbReference>
<evidence type="ECO:0000256" key="2">
    <source>
        <dbReference type="ARBA" id="ARBA00022448"/>
    </source>
</evidence>
<evidence type="ECO:0000313" key="12">
    <source>
        <dbReference type="EMBL" id="MBS4180710.1"/>
    </source>
</evidence>
<dbReference type="SMART" id="SM00382">
    <property type="entry name" value="AAA"/>
    <property type="match status" value="1"/>
</dbReference>
<dbReference type="EMBL" id="JAGYPE010000001">
    <property type="protein sequence ID" value="MBS4180710.1"/>
    <property type="molecule type" value="Genomic_DNA"/>
</dbReference>
<dbReference type="FunFam" id="1.20.1560.10:FF:000011">
    <property type="entry name" value="Multidrug ABC transporter ATP-binding protein"/>
    <property type="match status" value="1"/>
</dbReference>
<evidence type="ECO:0000256" key="7">
    <source>
        <dbReference type="ARBA" id="ARBA00022989"/>
    </source>
</evidence>
<dbReference type="InterPro" id="IPR011527">
    <property type="entry name" value="ABC1_TM_dom"/>
</dbReference>
<name>A0A942SVQ2_9BACI</name>
<feature type="domain" description="ABC transporter" evidence="10">
    <location>
        <begin position="338"/>
        <end position="571"/>
    </location>
</feature>
<evidence type="ECO:0000259" key="10">
    <source>
        <dbReference type="PROSITE" id="PS50893"/>
    </source>
</evidence>
<dbReference type="InterPro" id="IPR036640">
    <property type="entry name" value="ABC1_TM_sf"/>
</dbReference>
<evidence type="ECO:0000256" key="1">
    <source>
        <dbReference type="ARBA" id="ARBA00004651"/>
    </source>
</evidence>
<keyword evidence="7 9" id="KW-1133">Transmembrane helix</keyword>
<feature type="transmembrane region" description="Helical" evidence="9">
    <location>
        <begin position="160"/>
        <end position="178"/>
    </location>
</feature>
<feature type="transmembrane region" description="Helical" evidence="9">
    <location>
        <begin position="59"/>
        <end position="77"/>
    </location>
</feature>
<gene>
    <name evidence="13" type="ORF">KHB02_011730</name>
    <name evidence="12" type="ORF">KHB02_04800</name>
</gene>
<dbReference type="SUPFAM" id="SSF52540">
    <property type="entry name" value="P-loop containing nucleoside triphosphate hydrolases"/>
    <property type="match status" value="1"/>
</dbReference>
<dbReference type="RefSeq" id="WP_213140662.1">
    <property type="nucleotide sequence ID" value="NZ_JAGYPE020000017.1"/>
</dbReference>
<dbReference type="PROSITE" id="PS50893">
    <property type="entry name" value="ABC_TRANSPORTER_2"/>
    <property type="match status" value="1"/>
</dbReference>
<keyword evidence="6 12" id="KW-0067">ATP-binding</keyword>
<dbReference type="PROSITE" id="PS50929">
    <property type="entry name" value="ABC_TM1F"/>
    <property type="match status" value="1"/>
</dbReference>
<feature type="domain" description="ABC transmembrane type-1" evidence="11">
    <location>
        <begin position="21"/>
        <end position="303"/>
    </location>
</feature>
<dbReference type="InterPro" id="IPR003439">
    <property type="entry name" value="ABC_transporter-like_ATP-bd"/>
</dbReference>
<dbReference type="PANTHER" id="PTHR43394:SF1">
    <property type="entry name" value="ATP-BINDING CASSETTE SUB-FAMILY B MEMBER 10, MITOCHONDRIAL"/>
    <property type="match status" value="1"/>
</dbReference>
<evidence type="ECO:0000256" key="9">
    <source>
        <dbReference type="SAM" id="Phobius"/>
    </source>
</evidence>